<evidence type="ECO:0000313" key="2">
    <source>
        <dbReference type="Proteomes" id="UP000276133"/>
    </source>
</evidence>
<protein>
    <submittedName>
        <fullName evidence="1">Uncharacterized protein</fullName>
    </submittedName>
</protein>
<name>A0A3M7T965_BRAPC</name>
<proteinExistence type="predicted"/>
<evidence type="ECO:0000313" key="1">
    <source>
        <dbReference type="EMBL" id="RNA44505.1"/>
    </source>
</evidence>
<sequence length="103" mass="11691">MIKNSIILFKMFDLVKKNLGIKLQLSILHFFAISNMASTHAEKKLPLLNLSLSPSILEDNGEALISFSSTFLSNGSDLTQRLVHRVDHLHRFYYPVETSPSFL</sequence>
<reference evidence="1 2" key="1">
    <citation type="journal article" date="2018" name="Sci. Rep.">
        <title>Genomic signatures of local adaptation to the degree of environmental predictability in rotifers.</title>
        <authorList>
            <person name="Franch-Gras L."/>
            <person name="Hahn C."/>
            <person name="Garcia-Roger E.M."/>
            <person name="Carmona M.J."/>
            <person name="Serra M."/>
            <person name="Gomez A."/>
        </authorList>
    </citation>
    <scope>NUCLEOTIDE SEQUENCE [LARGE SCALE GENOMIC DNA]</scope>
    <source>
        <strain evidence="1">HYR1</strain>
    </source>
</reference>
<comment type="caution">
    <text evidence="1">The sequence shown here is derived from an EMBL/GenBank/DDBJ whole genome shotgun (WGS) entry which is preliminary data.</text>
</comment>
<dbReference type="AlphaFoldDB" id="A0A3M7T965"/>
<organism evidence="1 2">
    <name type="scientific">Brachionus plicatilis</name>
    <name type="common">Marine rotifer</name>
    <name type="synonym">Brachionus muelleri</name>
    <dbReference type="NCBI Taxonomy" id="10195"/>
    <lineage>
        <taxon>Eukaryota</taxon>
        <taxon>Metazoa</taxon>
        <taxon>Spiralia</taxon>
        <taxon>Gnathifera</taxon>
        <taxon>Rotifera</taxon>
        <taxon>Eurotatoria</taxon>
        <taxon>Monogononta</taxon>
        <taxon>Pseudotrocha</taxon>
        <taxon>Ploima</taxon>
        <taxon>Brachionidae</taxon>
        <taxon>Brachionus</taxon>
    </lineage>
</organism>
<gene>
    <name evidence="1" type="ORF">BpHYR1_019894</name>
</gene>
<dbReference type="Proteomes" id="UP000276133">
    <property type="component" value="Unassembled WGS sequence"/>
</dbReference>
<accession>A0A3M7T965</accession>
<dbReference type="EMBL" id="REGN01000097">
    <property type="protein sequence ID" value="RNA44505.1"/>
    <property type="molecule type" value="Genomic_DNA"/>
</dbReference>
<keyword evidence="2" id="KW-1185">Reference proteome</keyword>